<feature type="region of interest" description="Disordered" evidence="1">
    <location>
        <begin position="54"/>
        <end position="130"/>
    </location>
</feature>
<dbReference type="Proteomes" id="UP001221413">
    <property type="component" value="Unassembled WGS sequence"/>
</dbReference>
<name>A0AAD6IUP6_DREDA</name>
<dbReference type="AlphaFoldDB" id="A0AAD6IUP6"/>
<feature type="compositionally biased region" description="Low complexity" evidence="1">
    <location>
        <begin position="54"/>
        <end position="67"/>
    </location>
</feature>
<sequence length="352" mass="37485">MLRLGSSHILLTNRDASRSLHPNRTRRQPTSLYTKGKKPVRASARLAAMAAAAASAAMANSSASTASPDTYFSQSDRLLPSSSTTTSTHRRSARLMDHGPINWPPAPEEEGEEEPTVATDATDPSIEEPPMITAVDGADEADEEATSGFEEYAGLRQVISLATVDSFPFLPISTRSNFEIYEDPDEDEDTAVEDSNATHDEEMTDVDSWGERDDGVSDQFSDDDGDGFGGLDGAAEGMGLDEVLTGQTLYEYVSGLEAAGLLNVPTSPNPNIVPVIAQTRVTGGDEGDDGGDEEEESESEEEVDEDNPRILVETIWDPNTVAAGHIQLINGTPTVVGNEAALGFLAGPPRQD</sequence>
<accession>A0AAD6IUP6</accession>
<evidence type="ECO:0000313" key="3">
    <source>
        <dbReference type="Proteomes" id="UP001221413"/>
    </source>
</evidence>
<feature type="compositionally biased region" description="Acidic residues" evidence="1">
    <location>
        <begin position="285"/>
        <end position="305"/>
    </location>
</feature>
<feature type="region of interest" description="Disordered" evidence="1">
    <location>
        <begin position="179"/>
        <end position="234"/>
    </location>
</feature>
<evidence type="ECO:0000256" key="1">
    <source>
        <dbReference type="SAM" id="MobiDB-lite"/>
    </source>
</evidence>
<reference evidence="2" key="1">
    <citation type="submission" date="2023-01" db="EMBL/GenBank/DDBJ databases">
        <title>The chitinases involved in constricting ring structure development in the nematode-trapping fungus Drechslerella dactyloides.</title>
        <authorList>
            <person name="Wang R."/>
            <person name="Zhang L."/>
            <person name="Tang P."/>
            <person name="Li S."/>
            <person name="Liang L."/>
        </authorList>
    </citation>
    <scope>NUCLEOTIDE SEQUENCE</scope>
    <source>
        <strain evidence="2">YMF1.00031</strain>
    </source>
</reference>
<dbReference type="EMBL" id="JAQGDS010000011">
    <property type="protein sequence ID" value="KAJ6257101.1"/>
    <property type="molecule type" value="Genomic_DNA"/>
</dbReference>
<protein>
    <submittedName>
        <fullName evidence="2">Uncharacterized protein</fullName>
    </submittedName>
</protein>
<feature type="compositionally biased region" description="Acidic residues" evidence="1">
    <location>
        <begin position="180"/>
        <end position="192"/>
    </location>
</feature>
<proteinExistence type="predicted"/>
<comment type="caution">
    <text evidence="2">The sequence shown here is derived from an EMBL/GenBank/DDBJ whole genome shotgun (WGS) entry which is preliminary data.</text>
</comment>
<evidence type="ECO:0000313" key="2">
    <source>
        <dbReference type="EMBL" id="KAJ6257101.1"/>
    </source>
</evidence>
<keyword evidence="3" id="KW-1185">Reference proteome</keyword>
<organism evidence="2 3">
    <name type="scientific">Drechslerella dactyloides</name>
    <name type="common">Nematode-trapping fungus</name>
    <name type="synonym">Arthrobotrys dactyloides</name>
    <dbReference type="NCBI Taxonomy" id="74499"/>
    <lineage>
        <taxon>Eukaryota</taxon>
        <taxon>Fungi</taxon>
        <taxon>Dikarya</taxon>
        <taxon>Ascomycota</taxon>
        <taxon>Pezizomycotina</taxon>
        <taxon>Orbiliomycetes</taxon>
        <taxon>Orbiliales</taxon>
        <taxon>Orbiliaceae</taxon>
        <taxon>Drechslerella</taxon>
    </lineage>
</organism>
<feature type="region of interest" description="Disordered" evidence="1">
    <location>
        <begin position="280"/>
        <end position="309"/>
    </location>
</feature>
<feature type="region of interest" description="Disordered" evidence="1">
    <location>
        <begin position="1"/>
        <end position="39"/>
    </location>
</feature>
<gene>
    <name evidence="2" type="ORF">Dda_7986</name>
</gene>